<proteinExistence type="predicted"/>
<dbReference type="Gene3D" id="1.25.40.10">
    <property type="entry name" value="Tetratricopeptide repeat domain"/>
    <property type="match status" value="1"/>
</dbReference>
<keyword evidence="4 5" id="KW-0802">TPR repeat</keyword>
<dbReference type="Pfam" id="PF23892">
    <property type="entry name" value="Ig_CycH"/>
    <property type="match status" value="1"/>
</dbReference>
<dbReference type="RefSeq" id="WP_081152144.1">
    <property type="nucleotide sequence ID" value="NZ_CP020465.1"/>
</dbReference>
<dbReference type="SUPFAM" id="SSF48452">
    <property type="entry name" value="TPR-like"/>
    <property type="match status" value="1"/>
</dbReference>
<dbReference type="InterPro" id="IPR017560">
    <property type="entry name" value="Cyt_c_biogenesis_CcmI"/>
</dbReference>
<keyword evidence="10" id="KW-1185">Reference proteome</keyword>
<dbReference type="EMBL" id="CP020465">
    <property type="protein sequence ID" value="ASP48640.1"/>
    <property type="molecule type" value="Genomic_DNA"/>
</dbReference>
<evidence type="ECO:0000259" key="8">
    <source>
        <dbReference type="Pfam" id="PF23914"/>
    </source>
</evidence>
<dbReference type="PROSITE" id="PS50005">
    <property type="entry name" value="TPR"/>
    <property type="match status" value="1"/>
</dbReference>
<keyword evidence="2" id="KW-0677">Repeat</keyword>
<dbReference type="GO" id="GO:0030313">
    <property type="term" value="C:cell envelope"/>
    <property type="evidence" value="ECO:0007669"/>
    <property type="project" value="UniProtKB-SubCell"/>
</dbReference>
<dbReference type="GO" id="GO:0017004">
    <property type="term" value="P:cytochrome complex assembly"/>
    <property type="evidence" value="ECO:0007669"/>
    <property type="project" value="UniProtKB-KW"/>
</dbReference>
<evidence type="ECO:0000256" key="5">
    <source>
        <dbReference type="PROSITE-ProRule" id="PRU00339"/>
    </source>
</evidence>
<feature type="transmembrane region" description="Helical" evidence="6">
    <location>
        <begin position="6"/>
        <end position="23"/>
    </location>
</feature>
<sequence>MTTFWLAVLSLIVIALLIVWRIFSSSKDTIGAENLNIRQETNVTLYHEHLSLLEHDLAEGSIEQESYIQLKAELDKTLLQDASSSQPREVTKITRSWVWPACIAFSIVSLSLYSYMKLGAYQLLNAPTAINENDEHSQLTPEQMLAFRLQQLQSEVKENPTNSQAWFSLGQAYISVGEFDNAIEAFDRVMSQEGEHAELLGPKAQAMYYKNNQQINSDIQAVIDKALGLDSQDASTNILLGMDSFSHRDFAKAVHYWEVVLNSDRPGISMQALAGAVEEAKNQLRLSNGVAPTEDASAALDPNLPHLTVQVSLGTSVQEKLMAGDDKTVFIYAIAADGPRMPLAAVKLKASDLPLTIVLDDSQAMTPQMRLSSVDKVHIYAVVSMQGSVGIKPGDFKAEMLNIDAMEQGPITMVISEQVPQ</sequence>
<evidence type="ECO:0000313" key="9">
    <source>
        <dbReference type="EMBL" id="ASP48640.1"/>
    </source>
</evidence>
<dbReference type="InterPro" id="IPR056412">
    <property type="entry name" value="Ig_CycH"/>
</dbReference>
<dbReference type="PANTHER" id="PTHR47870:SF4">
    <property type="entry name" value="CYTOCHROME C-TYPE BIOGENESIS PROTEIN CYCH"/>
    <property type="match status" value="1"/>
</dbReference>
<dbReference type="InterPro" id="IPR056413">
    <property type="entry name" value="TPR_CcmH_CycH"/>
</dbReference>
<dbReference type="InterPro" id="IPR019734">
    <property type="entry name" value="TPR_rpt"/>
</dbReference>
<feature type="domain" description="Cytochrome c-type biogenesis protein H TPR" evidence="8">
    <location>
        <begin position="134"/>
        <end position="262"/>
    </location>
</feature>
<keyword evidence="6" id="KW-1133">Transmembrane helix</keyword>
<protein>
    <submittedName>
        <fullName evidence="9">C-type cytochrome biogenesis protein CcmI</fullName>
    </submittedName>
</protein>
<dbReference type="KEGG" id="cber:B5D82_13205"/>
<dbReference type="InterPro" id="IPR051263">
    <property type="entry name" value="C-type_cytochrome_biogenesis"/>
</dbReference>
<name>A0A222GA12_9GAMM</name>
<dbReference type="NCBIfam" id="TIGR03142">
    <property type="entry name" value="cytochro_ccmI"/>
    <property type="match status" value="1"/>
</dbReference>
<feature type="domain" description="Cytochrome c-type biogenesis protein H Ig-like" evidence="7">
    <location>
        <begin position="307"/>
        <end position="415"/>
    </location>
</feature>
<dbReference type="PANTHER" id="PTHR47870">
    <property type="entry name" value="CYTOCHROME C-TYPE BIOGENESIS PROTEIN CCMH"/>
    <property type="match status" value="1"/>
</dbReference>
<dbReference type="OrthoDB" id="9776053at2"/>
<dbReference type="Pfam" id="PF23914">
    <property type="entry name" value="TPR_CcmH_CycH"/>
    <property type="match status" value="1"/>
</dbReference>
<dbReference type="PROSITE" id="PS50293">
    <property type="entry name" value="TPR_REGION"/>
    <property type="match status" value="1"/>
</dbReference>
<accession>A0A222GA12</accession>
<keyword evidence="6" id="KW-0472">Membrane</keyword>
<feature type="transmembrane region" description="Helical" evidence="6">
    <location>
        <begin position="97"/>
        <end position="116"/>
    </location>
</feature>
<feature type="repeat" description="TPR" evidence="5">
    <location>
        <begin position="163"/>
        <end position="196"/>
    </location>
</feature>
<evidence type="ECO:0000256" key="1">
    <source>
        <dbReference type="ARBA" id="ARBA00004196"/>
    </source>
</evidence>
<evidence type="ECO:0000259" key="7">
    <source>
        <dbReference type="Pfam" id="PF23892"/>
    </source>
</evidence>
<evidence type="ECO:0000256" key="3">
    <source>
        <dbReference type="ARBA" id="ARBA00022748"/>
    </source>
</evidence>
<evidence type="ECO:0000256" key="6">
    <source>
        <dbReference type="SAM" id="Phobius"/>
    </source>
</evidence>
<evidence type="ECO:0000256" key="2">
    <source>
        <dbReference type="ARBA" id="ARBA00022737"/>
    </source>
</evidence>
<dbReference type="Proteomes" id="UP000202259">
    <property type="component" value="Chromosome"/>
</dbReference>
<dbReference type="AlphaFoldDB" id="A0A222GA12"/>
<dbReference type="SMART" id="SM00028">
    <property type="entry name" value="TPR"/>
    <property type="match status" value="1"/>
</dbReference>
<gene>
    <name evidence="9" type="primary">ccmI</name>
    <name evidence="9" type="ORF">B5D82_13205</name>
</gene>
<reference evidence="9 10" key="1">
    <citation type="submission" date="2017-08" db="EMBL/GenBank/DDBJ databases">
        <title>Complete genome of Colwellia sp. NB097-1, a psychrophile bacterium ioslated from Bering Sea.</title>
        <authorList>
            <person name="Chen X."/>
        </authorList>
    </citation>
    <scope>NUCLEOTIDE SEQUENCE [LARGE SCALE GENOMIC DNA]</scope>
    <source>
        <strain evidence="9 10">NB097-1</strain>
    </source>
</reference>
<dbReference type="InterPro" id="IPR011990">
    <property type="entry name" value="TPR-like_helical_dom_sf"/>
</dbReference>
<keyword evidence="6" id="KW-0812">Transmembrane</keyword>
<comment type="subcellular location">
    <subcellularLocation>
        <location evidence="1">Cell envelope</location>
    </subcellularLocation>
</comment>
<evidence type="ECO:0000313" key="10">
    <source>
        <dbReference type="Proteomes" id="UP000202259"/>
    </source>
</evidence>
<evidence type="ECO:0000256" key="4">
    <source>
        <dbReference type="ARBA" id="ARBA00022803"/>
    </source>
</evidence>
<organism evidence="9 10">
    <name type="scientific">Cognaticolwellia beringensis</name>
    <dbReference type="NCBI Taxonomy" id="1967665"/>
    <lineage>
        <taxon>Bacteria</taxon>
        <taxon>Pseudomonadati</taxon>
        <taxon>Pseudomonadota</taxon>
        <taxon>Gammaproteobacteria</taxon>
        <taxon>Alteromonadales</taxon>
        <taxon>Colwelliaceae</taxon>
        <taxon>Cognaticolwellia</taxon>
    </lineage>
</organism>
<dbReference type="GO" id="GO:0005886">
    <property type="term" value="C:plasma membrane"/>
    <property type="evidence" value="ECO:0007669"/>
    <property type="project" value="TreeGrafter"/>
</dbReference>
<keyword evidence="3" id="KW-0201">Cytochrome c-type biogenesis</keyword>